<gene>
    <name evidence="3" type="ORF">ISF26_14095</name>
</gene>
<dbReference type="InterPro" id="IPR036291">
    <property type="entry name" value="NAD(P)-bd_dom_sf"/>
</dbReference>
<proteinExistence type="inferred from homology"/>
<name>A0ABY3PGZ6_9CYAN</name>
<dbReference type="Proteomes" id="UP001054846">
    <property type="component" value="Chromosome"/>
</dbReference>
<dbReference type="RefSeq" id="WP_011142832.1">
    <property type="nucleotide sequence ID" value="NZ_CP063845.1"/>
</dbReference>
<dbReference type="EMBL" id="CP063845">
    <property type="protein sequence ID" value="UFP92947.1"/>
    <property type="molecule type" value="Genomic_DNA"/>
</dbReference>
<dbReference type="Pfam" id="PF13561">
    <property type="entry name" value="adh_short_C2"/>
    <property type="match status" value="1"/>
</dbReference>
<evidence type="ECO:0000256" key="1">
    <source>
        <dbReference type="ARBA" id="ARBA00006484"/>
    </source>
</evidence>
<protein>
    <submittedName>
        <fullName evidence="3">SDR family oxidoreductase</fullName>
    </submittedName>
</protein>
<keyword evidence="2" id="KW-0560">Oxidoreductase</keyword>
<evidence type="ECO:0000256" key="2">
    <source>
        <dbReference type="ARBA" id="ARBA00023002"/>
    </source>
</evidence>
<dbReference type="NCBIfam" id="NF005559">
    <property type="entry name" value="PRK07231.1"/>
    <property type="match status" value="1"/>
</dbReference>
<comment type="similarity">
    <text evidence="1">Belongs to the short-chain dehydrogenases/reductases (SDR) family.</text>
</comment>
<dbReference type="PRINTS" id="PR00081">
    <property type="entry name" value="GDHRDH"/>
</dbReference>
<dbReference type="CDD" id="cd05233">
    <property type="entry name" value="SDR_c"/>
    <property type="match status" value="1"/>
</dbReference>
<dbReference type="SUPFAM" id="SSF51735">
    <property type="entry name" value="NAD(P)-binding Rossmann-fold domains"/>
    <property type="match status" value="1"/>
</dbReference>
<dbReference type="Gene3D" id="3.40.50.720">
    <property type="entry name" value="NAD(P)-binding Rossmann-like Domain"/>
    <property type="match status" value="1"/>
</dbReference>
<keyword evidence="4" id="KW-1185">Reference proteome</keyword>
<reference evidence="3 4" key="1">
    <citation type="journal article" date="2021" name="Genome Biol. Evol.">
        <title>Complete Genome Sequencing of a Novel Gloeobacter Species from a Waterfall Cave in Mexico.</title>
        <authorList>
            <person name="Saw J.H."/>
            <person name="Cardona T."/>
            <person name="Montejano G."/>
        </authorList>
    </citation>
    <scope>NUCLEOTIDE SEQUENCE [LARGE SCALE GENOMIC DNA]</scope>
    <source>
        <strain evidence="3">MG652769</strain>
    </source>
</reference>
<dbReference type="InterPro" id="IPR002347">
    <property type="entry name" value="SDR_fam"/>
</dbReference>
<dbReference type="PANTHER" id="PTHR24321:SF11">
    <property type="entry name" value="BLR0893 PROTEIN"/>
    <property type="match status" value="1"/>
</dbReference>
<dbReference type="InterPro" id="IPR020904">
    <property type="entry name" value="Sc_DH/Rdtase_CS"/>
</dbReference>
<organism evidence="3 4">
    <name type="scientific">Gloeobacter morelensis MG652769</name>
    <dbReference type="NCBI Taxonomy" id="2781736"/>
    <lineage>
        <taxon>Bacteria</taxon>
        <taxon>Bacillati</taxon>
        <taxon>Cyanobacteriota</taxon>
        <taxon>Cyanophyceae</taxon>
        <taxon>Gloeobacterales</taxon>
        <taxon>Gloeobacteraceae</taxon>
        <taxon>Gloeobacter</taxon>
        <taxon>Gloeobacter morelensis</taxon>
    </lineage>
</organism>
<accession>A0ABY3PGZ6</accession>
<evidence type="ECO:0000313" key="3">
    <source>
        <dbReference type="EMBL" id="UFP92947.1"/>
    </source>
</evidence>
<sequence length="249" mass="26550">MARFAGKVAVITGGSVGIGRATAVAFAREGAAVVVASRRADESEKTVQLVKDAGSDSFFVQTDVTQAAQIEAMVEKTMAVYGRLDFAFNNAGVEQQPSALPDQSEALFDWISDINYKGTWLCMKYEIPQMLKNGGGAIVNMSSIAGEIGFPGVPIYTASKHAVLGLTKAVALEYAKSNIRVNAVSPGAIHTDMYERFEPEVRETLINLHPLGRPGKPEEVAQTVLFLCSEGAGYITGHSLMIDGGYVAQ</sequence>
<dbReference type="PROSITE" id="PS00061">
    <property type="entry name" value="ADH_SHORT"/>
    <property type="match status" value="1"/>
</dbReference>
<dbReference type="PANTHER" id="PTHR24321">
    <property type="entry name" value="DEHYDROGENASES, SHORT CHAIN"/>
    <property type="match status" value="1"/>
</dbReference>
<dbReference type="NCBIfam" id="NF004818">
    <property type="entry name" value="PRK06172.1"/>
    <property type="match status" value="1"/>
</dbReference>
<evidence type="ECO:0000313" key="4">
    <source>
        <dbReference type="Proteomes" id="UP001054846"/>
    </source>
</evidence>
<dbReference type="PRINTS" id="PR00080">
    <property type="entry name" value="SDRFAMILY"/>
</dbReference>